<sequence length="235" mass="26746">MGVFPEERECRIQTQSSYDTLGFLNEIRNRRWRWSMEQFWGLPWFESGDARWKARFTLNRNTEDMNFGLLSDLWEESAWLSQASSIFHKLGISLDEDLSQYDLQSSPCLAYGLKARSATPNLHVNGAKTSLPSTYSLFLATVLLPNSTSGLTTTPVTHEFQPQHAISSVSLQNSMCAYPHPVNIRGQARRIKTSTNGRLIVDLTLKPPISLVTSDIPFTKLYATRNTVKWKVLWS</sequence>
<gene>
    <name evidence="1" type="ORF">E1B28_005316</name>
</gene>
<dbReference type="KEGG" id="more:E1B28_005316"/>
<organism evidence="1 2">
    <name type="scientific">Marasmius oreades</name>
    <name type="common">fairy-ring Marasmius</name>
    <dbReference type="NCBI Taxonomy" id="181124"/>
    <lineage>
        <taxon>Eukaryota</taxon>
        <taxon>Fungi</taxon>
        <taxon>Dikarya</taxon>
        <taxon>Basidiomycota</taxon>
        <taxon>Agaricomycotina</taxon>
        <taxon>Agaricomycetes</taxon>
        <taxon>Agaricomycetidae</taxon>
        <taxon>Agaricales</taxon>
        <taxon>Marasmiineae</taxon>
        <taxon>Marasmiaceae</taxon>
        <taxon>Marasmius</taxon>
    </lineage>
</organism>
<dbReference type="RefSeq" id="XP_043014478.1">
    <property type="nucleotide sequence ID" value="XM_043149870.1"/>
</dbReference>
<proteinExistence type="predicted"/>
<evidence type="ECO:0000313" key="2">
    <source>
        <dbReference type="Proteomes" id="UP001049176"/>
    </source>
</evidence>
<dbReference type="GeneID" id="66074392"/>
<reference evidence="1" key="1">
    <citation type="journal article" date="2021" name="Genome Biol. Evol.">
        <title>The assembled and annotated genome of the fairy-ring fungus Marasmius oreades.</title>
        <authorList>
            <person name="Hiltunen M."/>
            <person name="Ament-Velasquez S.L."/>
            <person name="Johannesson H."/>
        </authorList>
    </citation>
    <scope>NUCLEOTIDE SEQUENCE</scope>
    <source>
        <strain evidence="1">03SP1</strain>
    </source>
</reference>
<comment type="caution">
    <text evidence="1">The sequence shown here is derived from an EMBL/GenBank/DDBJ whole genome shotgun (WGS) entry which is preliminary data.</text>
</comment>
<evidence type="ECO:0000313" key="1">
    <source>
        <dbReference type="EMBL" id="KAG7098008.1"/>
    </source>
</evidence>
<dbReference type="OrthoDB" id="10669531at2759"/>
<protein>
    <submittedName>
        <fullName evidence="1">Uncharacterized protein</fullName>
    </submittedName>
</protein>
<dbReference type="Proteomes" id="UP001049176">
    <property type="component" value="Chromosome 2"/>
</dbReference>
<dbReference type="AlphaFoldDB" id="A0A9P8AE04"/>
<keyword evidence="2" id="KW-1185">Reference proteome</keyword>
<name>A0A9P8AE04_9AGAR</name>
<dbReference type="EMBL" id="CM032182">
    <property type="protein sequence ID" value="KAG7098008.1"/>
    <property type="molecule type" value="Genomic_DNA"/>
</dbReference>
<accession>A0A9P8AE04</accession>